<evidence type="ECO:0000256" key="4">
    <source>
        <dbReference type="ARBA" id="ARBA00022692"/>
    </source>
</evidence>
<dbReference type="PANTHER" id="PTHR30193:SF37">
    <property type="entry name" value="INNER MEMBRANE ABC TRANSPORTER PERMEASE PROTEIN YCJO"/>
    <property type="match status" value="1"/>
</dbReference>
<feature type="transmembrane region" description="Helical" evidence="7">
    <location>
        <begin position="12"/>
        <end position="30"/>
    </location>
</feature>
<dbReference type="PANTHER" id="PTHR30193">
    <property type="entry name" value="ABC TRANSPORTER PERMEASE PROTEIN"/>
    <property type="match status" value="1"/>
</dbReference>
<evidence type="ECO:0000256" key="2">
    <source>
        <dbReference type="ARBA" id="ARBA00022448"/>
    </source>
</evidence>
<accession>A0A3D9HZ07</accession>
<dbReference type="RefSeq" id="WP_181918150.1">
    <property type="nucleotide sequence ID" value="NZ_QRDZ01000047.1"/>
</dbReference>
<dbReference type="InterPro" id="IPR000515">
    <property type="entry name" value="MetI-like"/>
</dbReference>
<dbReference type="Proteomes" id="UP000256977">
    <property type="component" value="Unassembled WGS sequence"/>
</dbReference>
<feature type="transmembrane region" description="Helical" evidence="7">
    <location>
        <begin position="156"/>
        <end position="180"/>
    </location>
</feature>
<feature type="transmembrane region" description="Helical" evidence="7">
    <location>
        <begin position="105"/>
        <end position="125"/>
    </location>
</feature>
<evidence type="ECO:0000313" key="10">
    <source>
        <dbReference type="Proteomes" id="UP000256977"/>
    </source>
</evidence>
<keyword evidence="5 7" id="KW-1133">Transmembrane helix</keyword>
<proteinExistence type="predicted"/>
<feature type="domain" description="ABC transmembrane type-1" evidence="8">
    <location>
        <begin position="69"/>
        <end position="284"/>
    </location>
</feature>
<feature type="transmembrane region" description="Helical" evidence="7">
    <location>
        <begin position="216"/>
        <end position="237"/>
    </location>
</feature>
<name>A0A3D9HZ07_9BACL</name>
<protein>
    <submittedName>
        <fullName evidence="9">Raffinose/stachyose/melibiose transport system permease protein</fullName>
    </submittedName>
</protein>
<comment type="subcellular location">
    <subcellularLocation>
        <location evidence="1">Cell membrane</location>
        <topology evidence="1">Multi-pass membrane protein</topology>
    </subcellularLocation>
</comment>
<keyword evidence="3" id="KW-1003">Cell membrane</keyword>
<evidence type="ECO:0000256" key="1">
    <source>
        <dbReference type="ARBA" id="ARBA00004651"/>
    </source>
</evidence>
<evidence type="ECO:0000313" key="9">
    <source>
        <dbReference type="EMBL" id="RED54665.1"/>
    </source>
</evidence>
<dbReference type="AlphaFoldDB" id="A0A3D9HZ07"/>
<sequence length="292" mass="32096">MGYIKRLYQARLYYLFLLPTLAILLIFGFYPPLSALYHAFTNWNGATAEWIGLQNFKYMLEDSFLIDSVWNMLFLLIAGLITGNAMSLLGAAFVFNLKNSGMSAFFRYMFILPMVVPGVVVLLLWKSLMDPLTGLFNTVLASLGLPHEYGWLGDPAMALSSIVLIGFPWVAGLGFLIYLAGFQSISQEVIEAAKVEGAVGVSRFLRIDLPLVTGQIKLMIVLGIIGGLQGFGVQLVLTKGGPGSATAVPGWLMYEQAFSYSNFGYASMIGFVIFIVILAITFINMKFIKADQ</sequence>
<evidence type="ECO:0000256" key="3">
    <source>
        <dbReference type="ARBA" id="ARBA00022475"/>
    </source>
</evidence>
<dbReference type="CDD" id="cd06261">
    <property type="entry name" value="TM_PBP2"/>
    <property type="match status" value="1"/>
</dbReference>
<reference evidence="9 10" key="1">
    <citation type="submission" date="2018-07" db="EMBL/GenBank/DDBJ databases">
        <title>Genomic Encyclopedia of Type Strains, Phase III (KMG-III): the genomes of soil and plant-associated and newly described type strains.</title>
        <authorList>
            <person name="Whitman W."/>
        </authorList>
    </citation>
    <scope>NUCLEOTIDE SEQUENCE [LARGE SCALE GENOMIC DNA]</scope>
    <source>
        <strain evidence="9 10">CECT 7287</strain>
    </source>
</reference>
<organism evidence="9 10">
    <name type="scientific">Cohnella phaseoli</name>
    <dbReference type="NCBI Taxonomy" id="456490"/>
    <lineage>
        <taxon>Bacteria</taxon>
        <taxon>Bacillati</taxon>
        <taxon>Bacillota</taxon>
        <taxon>Bacilli</taxon>
        <taxon>Bacillales</taxon>
        <taxon>Paenibacillaceae</taxon>
        <taxon>Cohnella</taxon>
    </lineage>
</organism>
<keyword evidence="4 7" id="KW-0812">Transmembrane</keyword>
<comment type="caution">
    <text evidence="9">The sequence shown here is derived from an EMBL/GenBank/DDBJ whole genome shotgun (WGS) entry which is preliminary data.</text>
</comment>
<dbReference type="EMBL" id="QRDZ01000047">
    <property type="protein sequence ID" value="RED54665.1"/>
    <property type="molecule type" value="Genomic_DNA"/>
</dbReference>
<dbReference type="SUPFAM" id="SSF161098">
    <property type="entry name" value="MetI-like"/>
    <property type="match status" value="1"/>
</dbReference>
<dbReference type="GO" id="GO:0055085">
    <property type="term" value="P:transmembrane transport"/>
    <property type="evidence" value="ECO:0007669"/>
    <property type="project" value="InterPro"/>
</dbReference>
<evidence type="ECO:0000256" key="7">
    <source>
        <dbReference type="SAM" id="Phobius"/>
    </source>
</evidence>
<evidence type="ECO:0000259" key="8">
    <source>
        <dbReference type="PROSITE" id="PS50928"/>
    </source>
</evidence>
<keyword evidence="10" id="KW-1185">Reference proteome</keyword>
<gene>
    <name evidence="9" type="ORF">DFP98_14727</name>
</gene>
<evidence type="ECO:0000256" key="6">
    <source>
        <dbReference type="ARBA" id="ARBA00023136"/>
    </source>
</evidence>
<feature type="transmembrane region" description="Helical" evidence="7">
    <location>
        <begin position="69"/>
        <end position="93"/>
    </location>
</feature>
<evidence type="ECO:0000256" key="5">
    <source>
        <dbReference type="ARBA" id="ARBA00022989"/>
    </source>
</evidence>
<dbReference type="InterPro" id="IPR035906">
    <property type="entry name" value="MetI-like_sf"/>
</dbReference>
<dbReference type="GO" id="GO:0005886">
    <property type="term" value="C:plasma membrane"/>
    <property type="evidence" value="ECO:0007669"/>
    <property type="project" value="UniProtKB-SubCell"/>
</dbReference>
<dbReference type="Gene3D" id="1.10.3720.10">
    <property type="entry name" value="MetI-like"/>
    <property type="match status" value="1"/>
</dbReference>
<feature type="transmembrane region" description="Helical" evidence="7">
    <location>
        <begin position="257"/>
        <end position="283"/>
    </location>
</feature>
<keyword evidence="2" id="KW-0813">Transport</keyword>
<keyword evidence="6 7" id="KW-0472">Membrane</keyword>
<dbReference type="PROSITE" id="PS50928">
    <property type="entry name" value="ABC_TM1"/>
    <property type="match status" value="1"/>
</dbReference>
<dbReference type="InterPro" id="IPR051393">
    <property type="entry name" value="ABC_transporter_permease"/>
</dbReference>